<keyword evidence="3" id="KW-1185">Reference proteome</keyword>
<dbReference type="Proteomes" id="UP000219494">
    <property type="component" value="Unassembled WGS sequence"/>
</dbReference>
<dbReference type="InterPro" id="IPR007433">
    <property type="entry name" value="DUF481"/>
</dbReference>
<evidence type="ECO:0000256" key="1">
    <source>
        <dbReference type="SAM" id="SignalP"/>
    </source>
</evidence>
<accession>A0A285R087</accession>
<feature type="signal peptide" evidence="1">
    <location>
        <begin position="1"/>
        <end position="18"/>
    </location>
</feature>
<proteinExistence type="predicted"/>
<dbReference type="EMBL" id="OBMI01000002">
    <property type="protein sequence ID" value="SOB87254.1"/>
    <property type="molecule type" value="Genomic_DNA"/>
</dbReference>
<feature type="chain" id="PRO_5012063552" evidence="1">
    <location>
        <begin position="19"/>
        <end position="307"/>
    </location>
</feature>
<name>A0A285R087_9SPHN</name>
<organism evidence="2 3">
    <name type="scientific">Sphingomonas guangdongensis</name>
    <dbReference type="NCBI Taxonomy" id="1141890"/>
    <lineage>
        <taxon>Bacteria</taxon>
        <taxon>Pseudomonadati</taxon>
        <taxon>Pseudomonadota</taxon>
        <taxon>Alphaproteobacteria</taxon>
        <taxon>Sphingomonadales</taxon>
        <taxon>Sphingomonadaceae</taxon>
        <taxon>Sphingomonas</taxon>
    </lineage>
</organism>
<dbReference type="AlphaFoldDB" id="A0A285R087"/>
<evidence type="ECO:0000313" key="2">
    <source>
        <dbReference type="EMBL" id="SOB87254.1"/>
    </source>
</evidence>
<sequence length="307" mass="33223">MRVLLASLALLTLANADADPALPTVVTEQQPIPAPVKAMLDAAMTSGSEAEVSTITKYAINAAPDSAAEIRSMTSAWRAARAEAASATLRQAGFFELMKGKFELGGFLTTGNTRNVGLTAASELTREGLQWRHKLKLLAEYQESLGVTTREHYLVAYEPNFKVDDRLYAYGAAQFESDRFLGYNQRYSASAGAGYTALRTSALTLDVEVGPSFRNTAFTDLTRENEFGARGSLDFDWRLSPGVTLSQDASAYLQNMNSTVTSRTALAAKLFGPLSAQLSYQVSHESEPPIGRVNTDTTSRASLVYAF</sequence>
<protein>
    <submittedName>
        <fullName evidence="2">Putative salt-induced outer membrane protein</fullName>
    </submittedName>
</protein>
<reference evidence="2 3" key="1">
    <citation type="submission" date="2017-07" db="EMBL/GenBank/DDBJ databases">
        <authorList>
            <person name="Sun Z.S."/>
            <person name="Albrecht U."/>
            <person name="Echele G."/>
            <person name="Lee C.C."/>
        </authorList>
    </citation>
    <scope>NUCLEOTIDE SEQUENCE [LARGE SCALE GENOMIC DNA]</scope>
    <source>
        <strain evidence="2 3">CGMCC 1.12672</strain>
    </source>
</reference>
<evidence type="ECO:0000313" key="3">
    <source>
        <dbReference type="Proteomes" id="UP000219494"/>
    </source>
</evidence>
<dbReference type="Pfam" id="PF04338">
    <property type="entry name" value="DUF481"/>
    <property type="match status" value="1"/>
</dbReference>
<gene>
    <name evidence="2" type="ORF">SAMN06297144_2381</name>
</gene>
<keyword evidence="1" id="KW-0732">Signal</keyword>
<dbReference type="OrthoDB" id="7341471at2"/>
<dbReference type="RefSeq" id="WP_097064333.1">
    <property type="nucleotide sequence ID" value="NZ_OBMI01000002.1"/>
</dbReference>